<organism evidence="1 2">
    <name type="scientific">Roseimaritima ulvae</name>
    <dbReference type="NCBI Taxonomy" id="980254"/>
    <lineage>
        <taxon>Bacteria</taxon>
        <taxon>Pseudomonadati</taxon>
        <taxon>Planctomycetota</taxon>
        <taxon>Planctomycetia</taxon>
        <taxon>Pirellulales</taxon>
        <taxon>Pirellulaceae</taxon>
        <taxon>Roseimaritima</taxon>
    </lineage>
</organism>
<dbReference type="AlphaFoldDB" id="A0A5B9QTP1"/>
<gene>
    <name evidence="1" type="ORF">UC8_27930</name>
</gene>
<reference evidence="1 2" key="1">
    <citation type="submission" date="2019-08" db="EMBL/GenBank/DDBJ databases">
        <title>Deep-cultivation of Planctomycetes and their phenomic and genomic characterization uncovers novel biology.</title>
        <authorList>
            <person name="Wiegand S."/>
            <person name="Jogler M."/>
            <person name="Boedeker C."/>
            <person name="Pinto D."/>
            <person name="Vollmers J."/>
            <person name="Rivas-Marin E."/>
            <person name="Kohn T."/>
            <person name="Peeters S.H."/>
            <person name="Heuer A."/>
            <person name="Rast P."/>
            <person name="Oberbeckmann S."/>
            <person name="Bunk B."/>
            <person name="Jeske O."/>
            <person name="Meyerdierks A."/>
            <person name="Storesund J.E."/>
            <person name="Kallscheuer N."/>
            <person name="Luecker S."/>
            <person name="Lage O.M."/>
            <person name="Pohl T."/>
            <person name="Merkel B.J."/>
            <person name="Hornburger P."/>
            <person name="Mueller R.-W."/>
            <person name="Bruemmer F."/>
            <person name="Labrenz M."/>
            <person name="Spormann A.M."/>
            <person name="Op den Camp H."/>
            <person name="Overmann J."/>
            <person name="Amann R."/>
            <person name="Jetten M.S.M."/>
            <person name="Mascher T."/>
            <person name="Medema M.H."/>
            <person name="Devos D.P."/>
            <person name="Kaster A.-K."/>
            <person name="Ovreas L."/>
            <person name="Rohde M."/>
            <person name="Galperin M.Y."/>
            <person name="Jogler C."/>
        </authorList>
    </citation>
    <scope>NUCLEOTIDE SEQUENCE [LARGE SCALE GENOMIC DNA]</scope>
    <source>
        <strain evidence="1 2">UC8</strain>
    </source>
</reference>
<sequence>MGRKPESQVEKDILIRVKRAQRKSNCPQLGATTRKRQTSEFKRQCKKLSSKGVCLKCEGII</sequence>
<dbReference type="KEGG" id="rul:UC8_27930"/>
<dbReference type="Proteomes" id="UP000325286">
    <property type="component" value="Chromosome"/>
</dbReference>
<evidence type="ECO:0000313" key="1">
    <source>
        <dbReference type="EMBL" id="QEG40775.1"/>
    </source>
</evidence>
<evidence type="ECO:0000313" key="2">
    <source>
        <dbReference type="Proteomes" id="UP000325286"/>
    </source>
</evidence>
<proteinExistence type="predicted"/>
<keyword evidence="2" id="KW-1185">Reference proteome</keyword>
<accession>A0A5B9QTP1</accession>
<name>A0A5B9QTP1_9BACT</name>
<protein>
    <submittedName>
        <fullName evidence="1">Uncharacterized protein</fullName>
    </submittedName>
</protein>
<dbReference type="EMBL" id="CP042914">
    <property type="protein sequence ID" value="QEG40775.1"/>
    <property type="molecule type" value="Genomic_DNA"/>
</dbReference>